<dbReference type="PANTHER" id="PTHR11472">
    <property type="entry name" value="DNA REPAIR DEAD HELICASE RAD3/XP-D SUBFAMILY MEMBER"/>
    <property type="match status" value="1"/>
</dbReference>
<dbReference type="InterPro" id="IPR014013">
    <property type="entry name" value="Helic_SF1/SF2_ATP-bd_DinG/Rad3"/>
</dbReference>
<dbReference type="InterPro" id="IPR012337">
    <property type="entry name" value="RNaseH-like_sf"/>
</dbReference>
<protein>
    <recommendedName>
        <fullName evidence="8">3'-5' exonuclease DinG</fullName>
        <ecNumber evidence="8">3.1.-.-</ecNumber>
    </recommendedName>
</protein>
<feature type="binding site" evidence="8">
    <location>
        <begin position="274"/>
        <end position="281"/>
    </location>
    <ligand>
        <name>ATP</name>
        <dbReference type="ChEBI" id="CHEBI:30616"/>
    </ligand>
</feature>
<proteinExistence type="inferred from homology"/>
<dbReference type="GO" id="GO:0005524">
    <property type="term" value="F:ATP binding"/>
    <property type="evidence" value="ECO:0007669"/>
    <property type="project" value="UniProtKB-UniRule"/>
</dbReference>
<evidence type="ECO:0000256" key="4">
    <source>
        <dbReference type="ARBA" id="ARBA00022801"/>
    </source>
</evidence>
<dbReference type="HAMAP" id="MF_02206">
    <property type="entry name" value="DinG_exonucl"/>
    <property type="match status" value="1"/>
</dbReference>
<keyword evidence="5 8" id="KW-0269">Exonuclease</keyword>
<dbReference type="GO" id="GO:0008408">
    <property type="term" value="F:3'-5' exonuclease activity"/>
    <property type="evidence" value="ECO:0007669"/>
    <property type="project" value="UniProtKB-UniRule"/>
</dbReference>
<dbReference type="Pfam" id="PF13307">
    <property type="entry name" value="Helicase_C_2"/>
    <property type="match status" value="1"/>
</dbReference>
<organism evidence="10 11">
    <name type="scientific">Carboxydocella sporoproducens DSM 16521</name>
    <dbReference type="NCBI Taxonomy" id="1121270"/>
    <lineage>
        <taxon>Bacteria</taxon>
        <taxon>Bacillati</taxon>
        <taxon>Bacillota</taxon>
        <taxon>Clostridia</taxon>
        <taxon>Eubacteriales</taxon>
        <taxon>Clostridiales Family XVI. Incertae Sedis</taxon>
        <taxon>Carboxydocella</taxon>
    </lineage>
</organism>
<evidence type="ECO:0000256" key="6">
    <source>
        <dbReference type="ARBA" id="ARBA00022840"/>
    </source>
</evidence>
<dbReference type="GO" id="GO:0016887">
    <property type="term" value="F:ATP hydrolysis activity"/>
    <property type="evidence" value="ECO:0007669"/>
    <property type="project" value="RHEA"/>
</dbReference>
<evidence type="ECO:0000313" key="11">
    <source>
        <dbReference type="Proteomes" id="UP000189933"/>
    </source>
</evidence>
<dbReference type="InterPro" id="IPR036397">
    <property type="entry name" value="RNaseH_sf"/>
</dbReference>
<keyword evidence="6 8" id="KW-0067">ATP-binding</keyword>
<dbReference type="SMART" id="SM00479">
    <property type="entry name" value="EXOIII"/>
    <property type="match status" value="1"/>
</dbReference>
<keyword evidence="3 8" id="KW-0547">Nucleotide-binding</keyword>
<dbReference type="Pfam" id="PF00929">
    <property type="entry name" value="RNase_T"/>
    <property type="match status" value="1"/>
</dbReference>
<evidence type="ECO:0000313" key="10">
    <source>
        <dbReference type="EMBL" id="SKA06881.1"/>
    </source>
</evidence>
<accession>A0A1T4QTU9</accession>
<dbReference type="AlphaFoldDB" id="A0A1T4QTU9"/>
<dbReference type="InterPro" id="IPR027417">
    <property type="entry name" value="P-loop_NTPase"/>
</dbReference>
<dbReference type="PROSITE" id="PS51193">
    <property type="entry name" value="HELICASE_ATP_BIND_2"/>
    <property type="match status" value="1"/>
</dbReference>
<dbReference type="SMART" id="SM00487">
    <property type="entry name" value="DEXDc"/>
    <property type="match status" value="1"/>
</dbReference>
<dbReference type="SUPFAM" id="SSF52540">
    <property type="entry name" value="P-loop containing nucleoside triphosphate hydrolases"/>
    <property type="match status" value="1"/>
</dbReference>
<dbReference type="PANTHER" id="PTHR11472:SF34">
    <property type="entry name" value="REGULATOR OF TELOMERE ELONGATION HELICASE 1"/>
    <property type="match status" value="1"/>
</dbReference>
<name>A0A1T4QTU9_9FIRM</name>
<evidence type="ECO:0000259" key="9">
    <source>
        <dbReference type="PROSITE" id="PS51193"/>
    </source>
</evidence>
<feature type="short sequence motif" description="DEAH box" evidence="8">
    <location>
        <begin position="453"/>
        <end position="456"/>
    </location>
</feature>
<dbReference type="EMBL" id="FUXM01000021">
    <property type="protein sequence ID" value="SKA06881.1"/>
    <property type="molecule type" value="Genomic_DNA"/>
</dbReference>
<comment type="cofactor">
    <cofactor evidence="1">
        <name>[4Fe-4S] cluster</name>
        <dbReference type="ChEBI" id="CHEBI:49883"/>
    </cofactor>
</comment>
<dbReference type="InterPro" id="IPR045028">
    <property type="entry name" value="DinG/Rad3-like"/>
</dbReference>
<evidence type="ECO:0000256" key="8">
    <source>
        <dbReference type="HAMAP-Rule" id="MF_02206"/>
    </source>
</evidence>
<dbReference type="InterPro" id="IPR013520">
    <property type="entry name" value="Ribonucl_H"/>
</dbReference>
<evidence type="ECO:0000256" key="2">
    <source>
        <dbReference type="ARBA" id="ARBA00022722"/>
    </source>
</evidence>
<dbReference type="OrthoDB" id="9803913at2"/>
<dbReference type="Gene3D" id="3.30.420.10">
    <property type="entry name" value="Ribonuclease H-like superfamily/Ribonuclease H"/>
    <property type="match status" value="1"/>
</dbReference>
<dbReference type="EC" id="3.1.-.-" evidence="8"/>
<evidence type="ECO:0000256" key="3">
    <source>
        <dbReference type="ARBA" id="ARBA00022741"/>
    </source>
</evidence>
<dbReference type="Proteomes" id="UP000189933">
    <property type="component" value="Unassembled WGS sequence"/>
</dbReference>
<comment type="similarity">
    <text evidence="8">Belongs to the helicase family. DinG subfamily. Type 2 sub-subfamily.</text>
</comment>
<comment type="function">
    <text evidence="8">3'-5' exonuclease.</text>
</comment>
<dbReference type="InterPro" id="IPR006310">
    <property type="entry name" value="DinG"/>
</dbReference>
<feature type="domain" description="Helicase ATP-binding" evidence="9">
    <location>
        <begin position="239"/>
        <end position="506"/>
    </location>
</feature>
<dbReference type="Gene3D" id="3.40.50.300">
    <property type="entry name" value="P-loop containing nucleotide triphosphate hydrolases"/>
    <property type="match status" value="2"/>
</dbReference>
<evidence type="ECO:0000256" key="7">
    <source>
        <dbReference type="ARBA" id="ARBA00048954"/>
    </source>
</evidence>
<comment type="catalytic activity">
    <reaction evidence="7">
        <text>ATP + H2O = ADP + phosphate + H(+)</text>
        <dbReference type="Rhea" id="RHEA:13065"/>
        <dbReference type="ChEBI" id="CHEBI:15377"/>
        <dbReference type="ChEBI" id="CHEBI:15378"/>
        <dbReference type="ChEBI" id="CHEBI:30616"/>
        <dbReference type="ChEBI" id="CHEBI:43474"/>
        <dbReference type="ChEBI" id="CHEBI:456216"/>
        <dbReference type="EC" id="5.6.2.3"/>
    </reaction>
</comment>
<dbReference type="Pfam" id="PF00270">
    <property type="entry name" value="DEAD"/>
    <property type="match status" value="1"/>
</dbReference>
<reference evidence="11" key="1">
    <citation type="submission" date="2017-02" db="EMBL/GenBank/DDBJ databases">
        <authorList>
            <person name="Varghese N."/>
            <person name="Submissions S."/>
        </authorList>
    </citation>
    <scope>NUCLEOTIDE SEQUENCE [LARGE SCALE GENOMIC DNA]</scope>
    <source>
        <strain evidence="11">DSM 16521</strain>
    </source>
</reference>
<evidence type="ECO:0000256" key="5">
    <source>
        <dbReference type="ARBA" id="ARBA00022839"/>
    </source>
</evidence>
<dbReference type="GO" id="GO:0003676">
    <property type="term" value="F:nucleic acid binding"/>
    <property type="evidence" value="ECO:0007669"/>
    <property type="project" value="InterPro"/>
</dbReference>
<keyword evidence="2 8" id="KW-0540">Nuclease</keyword>
<dbReference type="SUPFAM" id="SSF53098">
    <property type="entry name" value="Ribonuclease H-like"/>
    <property type="match status" value="1"/>
</dbReference>
<dbReference type="InterPro" id="IPR006555">
    <property type="entry name" value="ATP-dep_Helicase_C"/>
</dbReference>
<keyword evidence="11" id="KW-1185">Reference proteome</keyword>
<dbReference type="RefSeq" id="WP_078665835.1">
    <property type="nucleotide sequence ID" value="NZ_FUXM01000021.1"/>
</dbReference>
<dbReference type="FunFam" id="3.30.420.10:FF:000045">
    <property type="entry name" value="3'-5' exonuclease DinG"/>
    <property type="match status" value="1"/>
</dbReference>
<dbReference type="CDD" id="cd06127">
    <property type="entry name" value="DEDDh"/>
    <property type="match status" value="1"/>
</dbReference>
<dbReference type="InterPro" id="IPR014001">
    <property type="entry name" value="Helicase_ATP-bd"/>
</dbReference>
<evidence type="ECO:0000256" key="1">
    <source>
        <dbReference type="ARBA" id="ARBA00001966"/>
    </source>
</evidence>
<gene>
    <name evidence="8" type="primary">dinG</name>
    <name evidence="10" type="ORF">SAMN02745885_01796</name>
</gene>
<sequence length="895" mass="100949">MGIKNFVAIDIETTGVSPAIDEIIEISICRFEEGELVESWETLVCAKHPVPREITRLTGISSQDLQRAPCWEEIADLVRDKIGELPVVGHNVEFDLGFLRARGIYAGHFFDTCQLARLLYPGLSSYSLAAVASFLGLKPGERHRARWDAELAGQLFLLMQAEVEQRPLPWLTMVAKWANPAWSLGKLIRETAEAALKAGFAQLPPTMEWLTAGQRLQYADSAVTDSGLTIAEIFATGGPLARVFNQWESRAQQIELAEAIFAALANERHLVAEAGTGTGKSLAYLLPAAKIAIREGARVVISTNTLALQEQLLEKDGPVLQQIFPGLKILPLKGRSNYLCWRRWWELVDGSESWDQETWTLAGRLAWWLHITKTGDEAELRLHGPDRSKWDLLKAERDICLGNACPWQKCCWVQTNRLAAQKAQLLVTNHSLLCTDLKLEDKVLPGYDYLIIDEAHNLEEVAQRHLGLRLGEIDFRRWRTGLWRRPFGGQGPLGVLESLPLREIKEELLPVKSLSQEVESREKEFWEFIASGERLPEVVGDNYLLKLKMLVDSLNKLVSQARAWNQEGLIAESLLSELGGRVNQGQELVETLEIWLQQPFSHWVYWIEDGNICAVPVEVGPILQEQLWSRKKSVIFCSATLSIAGKNHYYAESIGLRASDYKEIVLSSPFDYRNQALLLGVAEGPDPGREEDRLAEYQAAMLLQLLSHSEERVLALFTSYKHLNTVADLIAEPMLQMGRKLLLHGRDGSRGRLIQEFKSIDGAVLFGTQSFWEGVDLPGDLLRMVVIMKLPFAVPTYPPVQAKMELCRQAGKNPFTRVSLPRAIIQFKQGFGRLIRTAEDWGLVVILDPRLKNKSYGREFLNSLPEVNVEWAHPREIGLKAKTWLEARKMLQYLT</sequence>
<dbReference type="GO" id="GO:0043139">
    <property type="term" value="F:5'-3' DNA helicase activity"/>
    <property type="evidence" value="ECO:0007669"/>
    <property type="project" value="UniProtKB-EC"/>
</dbReference>
<dbReference type="InterPro" id="IPR011545">
    <property type="entry name" value="DEAD/DEAH_box_helicase_dom"/>
</dbReference>
<dbReference type="GO" id="GO:0006139">
    <property type="term" value="P:nucleobase-containing compound metabolic process"/>
    <property type="evidence" value="ECO:0007669"/>
    <property type="project" value="InterPro"/>
</dbReference>
<keyword evidence="4 8" id="KW-0378">Hydrolase</keyword>
<dbReference type="SMART" id="SM00491">
    <property type="entry name" value="HELICc2"/>
    <property type="match status" value="1"/>
</dbReference>